<keyword evidence="2" id="KW-0012">Acyltransferase</keyword>
<keyword evidence="2" id="KW-0808">Transferase</keyword>
<comment type="caution">
    <text evidence="2">The sequence shown here is derived from an EMBL/GenBank/DDBJ whole genome shotgun (WGS) entry which is preliminary data.</text>
</comment>
<sequence>MTRDHVDTAAQAWMTSAAMLAEVQPGGFHRVGAHGTSELVTGAPMPFLNGVISIRREADVEEVAAFAASPRLKAVAWSIQVRNERAADQIASTVAHHGFGQTMALPFMIKELSERDTEVPVADPVVRRVSGAEGDLYQRVMAAGYEGPVEIFAIFSSPAVMDHPSMRAYIAEVDGVPVATSFGVLVDDLVGVFNVAVPPSSRRRGYGRVATAAVLREAYAAGARTAFLHASPLGVPLYQDMGFRIAENWRIFTG</sequence>
<dbReference type="Pfam" id="PF00583">
    <property type="entry name" value="Acetyltransf_1"/>
    <property type="match status" value="1"/>
</dbReference>
<keyword evidence="3" id="KW-1185">Reference proteome</keyword>
<reference evidence="3" key="1">
    <citation type="journal article" date="2019" name="Int. J. Syst. Evol. Microbiol.">
        <title>The Global Catalogue of Microorganisms (GCM) 10K type strain sequencing project: providing services to taxonomists for standard genome sequencing and annotation.</title>
        <authorList>
            <consortium name="The Broad Institute Genomics Platform"/>
            <consortium name="The Broad Institute Genome Sequencing Center for Infectious Disease"/>
            <person name="Wu L."/>
            <person name="Ma J."/>
        </authorList>
    </citation>
    <scope>NUCLEOTIDE SEQUENCE [LARGE SCALE GENOMIC DNA]</scope>
    <source>
        <strain evidence="3">ZS-35-S2</strain>
    </source>
</reference>
<dbReference type="CDD" id="cd04301">
    <property type="entry name" value="NAT_SF"/>
    <property type="match status" value="1"/>
</dbReference>
<dbReference type="InterPro" id="IPR016181">
    <property type="entry name" value="Acyl_CoA_acyltransferase"/>
</dbReference>
<organism evidence="2 3">
    <name type="scientific">Plantactinospora solaniradicis</name>
    <dbReference type="NCBI Taxonomy" id="1723736"/>
    <lineage>
        <taxon>Bacteria</taxon>
        <taxon>Bacillati</taxon>
        <taxon>Actinomycetota</taxon>
        <taxon>Actinomycetes</taxon>
        <taxon>Micromonosporales</taxon>
        <taxon>Micromonosporaceae</taxon>
        <taxon>Plantactinospora</taxon>
    </lineage>
</organism>
<dbReference type="Gene3D" id="3.40.630.30">
    <property type="match status" value="1"/>
</dbReference>
<protein>
    <submittedName>
        <fullName evidence="2">GNAT family N-acetyltransferase</fullName>
        <ecNumber evidence="2">2.3.-.-</ecNumber>
    </submittedName>
</protein>
<gene>
    <name evidence="2" type="ORF">ACFP2T_18245</name>
</gene>
<evidence type="ECO:0000259" key="1">
    <source>
        <dbReference type="PROSITE" id="PS51186"/>
    </source>
</evidence>
<dbReference type="Proteomes" id="UP001596203">
    <property type="component" value="Unassembled WGS sequence"/>
</dbReference>
<feature type="domain" description="N-acetyltransferase" evidence="1">
    <location>
        <begin position="124"/>
        <end position="254"/>
    </location>
</feature>
<name>A0ABW1K8K4_9ACTN</name>
<dbReference type="GO" id="GO:0016746">
    <property type="term" value="F:acyltransferase activity"/>
    <property type="evidence" value="ECO:0007669"/>
    <property type="project" value="UniProtKB-KW"/>
</dbReference>
<dbReference type="InterPro" id="IPR000182">
    <property type="entry name" value="GNAT_dom"/>
</dbReference>
<dbReference type="EC" id="2.3.-.-" evidence="2"/>
<accession>A0ABW1K8K4</accession>
<dbReference type="SUPFAM" id="SSF55729">
    <property type="entry name" value="Acyl-CoA N-acyltransferases (Nat)"/>
    <property type="match status" value="1"/>
</dbReference>
<evidence type="ECO:0000313" key="3">
    <source>
        <dbReference type="Proteomes" id="UP001596203"/>
    </source>
</evidence>
<evidence type="ECO:0000313" key="2">
    <source>
        <dbReference type="EMBL" id="MFC6018137.1"/>
    </source>
</evidence>
<proteinExistence type="predicted"/>
<dbReference type="EMBL" id="JBHSPR010000013">
    <property type="protein sequence ID" value="MFC6018137.1"/>
    <property type="molecule type" value="Genomic_DNA"/>
</dbReference>
<dbReference type="RefSeq" id="WP_377423210.1">
    <property type="nucleotide sequence ID" value="NZ_JBHSPR010000013.1"/>
</dbReference>
<dbReference type="PROSITE" id="PS51186">
    <property type="entry name" value="GNAT"/>
    <property type="match status" value="1"/>
</dbReference>